<evidence type="ECO:0000313" key="2">
    <source>
        <dbReference type="EMBL" id="KAL2611904.1"/>
    </source>
</evidence>
<name>A0ABD1XSI8_9MARC</name>
<protein>
    <recommendedName>
        <fullName evidence="4">Secreted protein</fullName>
    </recommendedName>
</protein>
<dbReference type="AlphaFoldDB" id="A0ABD1XSI8"/>
<evidence type="ECO:0000313" key="3">
    <source>
        <dbReference type="Proteomes" id="UP001605036"/>
    </source>
</evidence>
<keyword evidence="1" id="KW-0732">Signal</keyword>
<evidence type="ECO:0008006" key="4">
    <source>
        <dbReference type="Google" id="ProtNLM"/>
    </source>
</evidence>
<dbReference type="EMBL" id="JBHFFA010000007">
    <property type="protein sequence ID" value="KAL2611904.1"/>
    <property type="molecule type" value="Genomic_DNA"/>
</dbReference>
<feature type="signal peptide" evidence="1">
    <location>
        <begin position="1"/>
        <end position="17"/>
    </location>
</feature>
<comment type="caution">
    <text evidence="2">The sequence shown here is derived from an EMBL/GenBank/DDBJ whole genome shotgun (WGS) entry which is preliminary data.</text>
</comment>
<reference evidence="2 3" key="1">
    <citation type="submission" date="2024-09" db="EMBL/GenBank/DDBJ databases">
        <title>Chromosome-scale assembly of Riccia fluitans.</title>
        <authorList>
            <person name="Paukszto L."/>
            <person name="Sawicki J."/>
            <person name="Karawczyk K."/>
            <person name="Piernik-Szablinska J."/>
            <person name="Szczecinska M."/>
            <person name="Mazdziarz M."/>
        </authorList>
    </citation>
    <scope>NUCLEOTIDE SEQUENCE [LARGE SCALE GENOMIC DNA]</scope>
    <source>
        <strain evidence="2">Rf_01</strain>
        <tissue evidence="2">Aerial parts of the thallus</tissue>
    </source>
</reference>
<organism evidence="2 3">
    <name type="scientific">Riccia fluitans</name>
    <dbReference type="NCBI Taxonomy" id="41844"/>
    <lineage>
        <taxon>Eukaryota</taxon>
        <taxon>Viridiplantae</taxon>
        <taxon>Streptophyta</taxon>
        <taxon>Embryophyta</taxon>
        <taxon>Marchantiophyta</taxon>
        <taxon>Marchantiopsida</taxon>
        <taxon>Marchantiidae</taxon>
        <taxon>Marchantiales</taxon>
        <taxon>Ricciaceae</taxon>
        <taxon>Riccia</taxon>
    </lineage>
</organism>
<feature type="chain" id="PRO_5044778718" description="Secreted protein" evidence="1">
    <location>
        <begin position="18"/>
        <end position="98"/>
    </location>
</feature>
<keyword evidence="3" id="KW-1185">Reference proteome</keyword>
<accession>A0ABD1XSI8</accession>
<sequence length="98" mass="11157">MPLLFWNLSFFLAEASARFGILGYWHRRTFEARSVRKPGTNAYRRNWVAVAVAQAGTVTTSSKLELAAVRGRKSKRQKLAQKQIAQHSRKMEVVPARV</sequence>
<gene>
    <name evidence="2" type="ORF">R1flu_023596</name>
</gene>
<evidence type="ECO:0000256" key="1">
    <source>
        <dbReference type="SAM" id="SignalP"/>
    </source>
</evidence>
<proteinExistence type="predicted"/>
<dbReference type="Proteomes" id="UP001605036">
    <property type="component" value="Unassembled WGS sequence"/>
</dbReference>